<dbReference type="Pfam" id="PF00082">
    <property type="entry name" value="Peptidase_S8"/>
    <property type="match status" value="1"/>
</dbReference>
<sequence length="658" mass="73578">MIIRKYIQFLIILITIESCSNKIPNDVLSNKILLNEDSSSRSLGNNDLSKQNNNKIIYDQMWHLHNTGQKAYSDNEAKPGVDLNLSNVVETGKDVKALIADSAVDFSHSDLLNKNIKAGSLDIRDPLDITGPKFTLKDSIEITKDTNAHGTEVAGVIGGSINEKNGFRGVAPGVKMGSINVLERNSVLSEDEKEILLQYLGRNYNFINRSYGFHCFSFTSTYYKTEFDKNISNQLSDNIIVVQSGGNSSFCTNYIEAYAKENKIDLMDVFDNIDPLNVTAMQIEVFKRMRAHQSSFDYVKSTPTNIVVAAATSHGEASSYSSVGSDIWITGFGGGYRMRKTSDPIFRTSDPETDPAIISTTIPGRKNSNSQYEFDKDDEKYPENRGYNYTASFIGTSAATPMVSGVIALMLEANPNLKLWEIKYILAKTANREILEPDQIPGIMRMLKVLNIFDSSNQYWEPWFKQWVKNKADNYFHHAYGFGLVDASKAIAMTKEIMRGTKKYPYAGKKIENKEIKQDYSEPILINEGEMNETFTLNVLDNLSIQAINLLPTIDADKADGISIELISPSGTVSTILYPANSLISNNTKDSDISRKYPGNSLDVVEKTMGYLTNTFYEENSKGDWKIRIKNGNKKESTVNTKVKVLGIKMKILGFPLK</sequence>
<evidence type="ECO:0000256" key="5">
    <source>
        <dbReference type="PROSITE-ProRule" id="PRU01240"/>
    </source>
</evidence>
<dbReference type="GO" id="GO:0016020">
    <property type="term" value="C:membrane"/>
    <property type="evidence" value="ECO:0007669"/>
    <property type="project" value="TreeGrafter"/>
</dbReference>
<dbReference type="PROSITE" id="PS51829">
    <property type="entry name" value="P_HOMO_B"/>
    <property type="match status" value="1"/>
</dbReference>
<dbReference type="AlphaFoldDB" id="A0A1L4D2P6"/>
<reference evidence="7 8" key="1">
    <citation type="submission" date="2016-10" db="EMBL/GenBank/DDBJ databases">
        <title>Silvanigrella aquatica sp. nov., isolated from a freshwater lake located in the Black Forest, Germany, description of Silvanigrellaceae fam. nov., Silvanigrellales ord. nov., reclassification of the order Bdellovibrionales in the class Oligoflexia, reclassification of the families Bacteriovoracaceae and Halobacteriovoraceae in the new order Bacteriovoracales ord. nov., and reclassification of the family Pseudobacteriovoracaceae in the order Oligoflexiales.</title>
        <authorList>
            <person name="Hahn M.W."/>
            <person name="Schmidt J."/>
            <person name="Koll U."/>
            <person name="Rohde M."/>
            <person name="Verbag S."/>
            <person name="Pitt A."/>
            <person name="Nakai R."/>
            <person name="Naganuma T."/>
            <person name="Lang E."/>
        </authorList>
    </citation>
    <scope>NUCLEOTIDE SEQUENCE [LARGE SCALE GENOMIC DNA]</scope>
    <source>
        <strain evidence="7 8">MWH-Nonnen-W8red</strain>
    </source>
</reference>
<feature type="active site" description="Charge relay system" evidence="4 5">
    <location>
        <position position="397"/>
    </location>
</feature>
<dbReference type="OrthoDB" id="5288680at2"/>
<dbReference type="InterPro" id="IPR008979">
    <property type="entry name" value="Galactose-bd-like_sf"/>
</dbReference>
<evidence type="ECO:0000256" key="2">
    <source>
        <dbReference type="ARBA" id="ARBA00022801"/>
    </source>
</evidence>
<dbReference type="GO" id="GO:0004252">
    <property type="term" value="F:serine-type endopeptidase activity"/>
    <property type="evidence" value="ECO:0007669"/>
    <property type="project" value="UniProtKB-UniRule"/>
</dbReference>
<comment type="similarity">
    <text evidence="5">Belongs to the peptidase S8 family.</text>
</comment>
<dbReference type="InterPro" id="IPR036852">
    <property type="entry name" value="Peptidase_S8/S53_dom_sf"/>
</dbReference>
<keyword evidence="3 5" id="KW-0720">Serine protease</keyword>
<keyword evidence="8" id="KW-1185">Reference proteome</keyword>
<dbReference type="GO" id="GO:0016485">
    <property type="term" value="P:protein processing"/>
    <property type="evidence" value="ECO:0007669"/>
    <property type="project" value="TreeGrafter"/>
</dbReference>
<dbReference type="InterPro" id="IPR000209">
    <property type="entry name" value="Peptidase_S8/S53_dom"/>
</dbReference>
<dbReference type="PROSITE" id="PS51892">
    <property type="entry name" value="SUBTILASE"/>
    <property type="match status" value="1"/>
</dbReference>
<dbReference type="PRINTS" id="PR00723">
    <property type="entry name" value="SUBTILISIN"/>
</dbReference>
<dbReference type="KEGG" id="saqi:AXG55_11290"/>
<gene>
    <name evidence="7" type="ORF">AXG55_11290</name>
</gene>
<keyword evidence="2 5" id="KW-0378">Hydrolase</keyword>
<dbReference type="STRING" id="1915309.AXG55_11290"/>
<protein>
    <recommendedName>
        <fullName evidence="6">P/Homo B domain-containing protein</fullName>
    </recommendedName>
</protein>
<dbReference type="InterPro" id="IPR002884">
    <property type="entry name" value="P_dom"/>
</dbReference>
<evidence type="ECO:0000259" key="6">
    <source>
        <dbReference type="PROSITE" id="PS51829"/>
    </source>
</evidence>
<dbReference type="PANTHER" id="PTHR42884:SF14">
    <property type="entry name" value="NEUROENDOCRINE CONVERTASE 1"/>
    <property type="match status" value="1"/>
</dbReference>
<proteinExistence type="inferred from homology"/>
<feature type="active site" description="Charge relay system" evidence="4 5">
    <location>
        <position position="101"/>
    </location>
</feature>
<keyword evidence="1 5" id="KW-0645">Protease</keyword>
<dbReference type="PANTHER" id="PTHR42884">
    <property type="entry name" value="PROPROTEIN CONVERTASE SUBTILISIN/KEXIN-RELATED"/>
    <property type="match status" value="1"/>
</dbReference>
<dbReference type="RefSeq" id="WP_148698212.1">
    <property type="nucleotide sequence ID" value="NZ_CP017834.1"/>
</dbReference>
<organism evidence="7 8">
    <name type="scientific">Silvanigrella aquatica</name>
    <dbReference type="NCBI Taxonomy" id="1915309"/>
    <lineage>
        <taxon>Bacteria</taxon>
        <taxon>Pseudomonadati</taxon>
        <taxon>Bdellovibrionota</taxon>
        <taxon>Oligoflexia</taxon>
        <taxon>Silvanigrellales</taxon>
        <taxon>Silvanigrellaceae</taxon>
        <taxon>Silvanigrella</taxon>
    </lineage>
</organism>
<accession>A0A1L4D2P6</accession>
<feature type="domain" description="P/Homo B" evidence="6">
    <location>
        <begin position="503"/>
        <end position="658"/>
    </location>
</feature>
<evidence type="ECO:0000256" key="4">
    <source>
        <dbReference type="PIRSR" id="PIRSR615500-1"/>
    </source>
</evidence>
<name>A0A1L4D2P6_9BACT</name>
<evidence type="ECO:0000256" key="1">
    <source>
        <dbReference type="ARBA" id="ARBA00022670"/>
    </source>
</evidence>
<evidence type="ECO:0000256" key="3">
    <source>
        <dbReference type="ARBA" id="ARBA00022825"/>
    </source>
</evidence>
<dbReference type="InterPro" id="IPR023828">
    <property type="entry name" value="Peptidase_S8_Ser-AS"/>
</dbReference>
<dbReference type="InterPro" id="IPR015500">
    <property type="entry name" value="Peptidase_S8_subtilisin-rel"/>
</dbReference>
<dbReference type="Gene3D" id="3.40.50.200">
    <property type="entry name" value="Peptidase S8/S53 domain"/>
    <property type="match status" value="1"/>
</dbReference>
<dbReference type="InterPro" id="IPR022398">
    <property type="entry name" value="Peptidase_S8_His-AS"/>
</dbReference>
<dbReference type="Proteomes" id="UP000184731">
    <property type="component" value="Chromosome"/>
</dbReference>
<dbReference type="SUPFAM" id="SSF49785">
    <property type="entry name" value="Galactose-binding domain-like"/>
    <property type="match status" value="1"/>
</dbReference>
<dbReference type="GO" id="GO:0012505">
    <property type="term" value="C:endomembrane system"/>
    <property type="evidence" value="ECO:0007669"/>
    <property type="project" value="UniProtKB-ARBA"/>
</dbReference>
<dbReference type="EMBL" id="CP017834">
    <property type="protein sequence ID" value="APJ04461.1"/>
    <property type="molecule type" value="Genomic_DNA"/>
</dbReference>
<dbReference type="PROSITE" id="PS00138">
    <property type="entry name" value="SUBTILASE_SER"/>
    <property type="match status" value="1"/>
</dbReference>
<evidence type="ECO:0000313" key="7">
    <source>
        <dbReference type="EMBL" id="APJ04461.1"/>
    </source>
</evidence>
<dbReference type="Gene3D" id="2.60.120.260">
    <property type="entry name" value="Galactose-binding domain-like"/>
    <property type="match status" value="1"/>
</dbReference>
<evidence type="ECO:0000313" key="8">
    <source>
        <dbReference type="Proteomes" id="UP000184731"/>
    </source>
</evidence>
<feature type="active site" description="Charge relay system" evidence="4 5">
    <location>
        <position position="149"/>
    </location>
</feature>
<dbReference type="GO" id="GO:0005737">
    <property type="term" value="C:cytoplasm"/>
    <property type="evidence" value="ECO:0007669"/>
    <property type="project" value="UniProtKB-ARBA"/>
</dbReference>
<dbReference type="Pfam" id="PF01483">
    <property type="entry name" value="P_proprotein"/>
    <property type="match status" value="1"/>
</dbReference>
<dbReference type="PROSITE" id="PS00137">
    <property type="entry name" value="SUBTILASE_HIS"/>
    <property type="match status" value="1"/>
</dbReference>
<dbReference type="SUPFAM" id="SSF52743">
    <property type="entry name" value="Subtilisin-like"/>
    <property type="match status" value="1"/>
</dbReference>